<keyword evidence="1" id="KW-0472">Membrane</keyword>
<evidence type="ECO:0008006" key="4">
    <source>
        <dbReference type="Google" id="ProtNLM"/>
    </source>
</evidence>
<feature type="transmembrane region" description="Helical" evidence="1">
    <location>
        <begin position="122"/>
        <end position="142"/>
    </location>
</feature>
<evidence type="ECO:0000313" key="3">
    <source>
        <dbReference type="Proteomes" id="UP001596138"/>
    </source>
</evidence>
<feature type="transmembrane region" description="Helical" evidence="1">
    <location>
        <begin position="259"/>
        <end position="280"/>
    </location>
</feature>
<reference evidence="3" key="1">
    <citation type="journal article" date="2019" name="Int. J. Syst. Evol. Microbiol.">
        <title>The Global Catalogue of Microorganisms (GCM) 10K type strain sequencing project: providing services to taxonomists for standard genome sequencing and annotation.</title>
        <authorList>
            <consortium name="The Broad Institute Genomics Platform"/>
            <consortium name="The Broad Institute Genome Sequencing Center for Infectious Disease"/>
            <person name="Wu L."/>
            <person name="Ma J."/>
        </authorList>
    </citation>
    <scope>NUCLEOTIDE SEQUENCE [LARGE SCALE GENOMIC DNA]</scope>
    <source>
        <strain evidence="3">CGMCC 4.7317</strain>
    </source>
</reference>
<feature type="transmembrane region" description="Helical" evidence="1">
    <location>
        <begin position="541"/>
        <end position="562"/>
    </location>
</feature>
<feature type="transmembrane region" description="Helical" evidence="1">
    <location>
        <begin position="334"/>
        <end position="353"/>
    </location>
</feature>
<comment type="caution">
    <text evidence="2">The sequence shown here is derived from an EMBL/GenBank/DDBJ whole genome shotgun (WGS) entry which is preliminary data.</text>
</comment>
<proteinExistence type="predicted"/>
<feature type="transmembrane region" description="Helical" evidence="1">
    <location>
        <begin position="287"/>
        <end position="307"/>
    </location>
</feature>
<evidence type="ECO:0000256" key="1">
    <source>
        <dbReference type="SAM" id="Phobius"/>
    </source>
</evidence>
<name>A0ABW1T274_9ACTN</name>
<dbReference type="RefSeq" id="WP_386766554.1">
    <property type="nucleotide sequence ID" value="NZ_JBHSTI010000008.1"/>
</dbReference>
<gene>
    <name evidence="2" type="ORF">ACFQGU_10895</name>
</gene>
<dbReference type="EMBL" id="JBHSTI010000008">
    <property type="protein sequence ID" value="MFC6238385.1"/>
    <property type="molecule type" value="Genomic_DNA"/>
</dbReference>
<dbReference type="Proteomes" id="UP001596138">
    <property type="component" value="Unassembled WGS sequence"/>
</dbReference>
<protein>
    <recommendedName>
        <fullName evidence="4">YfhO family protein</fullName>
    </recommendedName>
</protein>
<sequence>MTRRALSLVSALGLAVLVLGPALAPGYVLLYDMVFVPRQDLLPASIGLGGQLPRAVPQDAVLAALTTLAPGSVWQHLALLGAVAGGALGAARLLRGAGAAARAAAAVLFVWSAFFAERLLLGSWSLLVAVAVLPWALSAAIDARRALPGAAARLILLVGLASLTPTGGILACLLAGPVALGPGSRLGRARRAWTALALVALQLPWLVPSLLHPAAGASDPNGLKAFALRAEGPWGALVTALGTGGVWNGEVVLGSRSTFLAPLAAVLLTVLVVLGAPALVRHLGRAAALWLVVCAVAGIVVAVAGAWGPTRPLVLAAVDALPGGGLLRDGQKWLAPWTLLVAVAAPLGLGRIAERSRDATVRATLAVGLVLLPMATMPDLVWGGLGRMQTTSYPDDWAEVRTVLEADAAGGDVAVLPWSAFRAFAWNGGRTSLDPAPRYLPRPTVVDDTLLVARPDGTVLRVSGEDPRAAVVGAALDAGRPLAQTLPALGVRYVVVELTTPGPDVGSALDGLTPVVRGSTLELWSVPGTVAPPTGPSARDLVLVVLAWVAAGLVLITAGLQVGRAYTGGRRRDPGLATLRAVDQSKENT</sequence>
<accession>A0ABW1T274</accession>
<feature type="transmembrane region" description="Helical" evidence="1">
    <location>
        <begin position="99"/>
        <end position="116"/>
    </location>
</feature>
<feature type="transmembrane region" description="Helical" evidence="1">
    <location>
        <begin position="154"/>
        <end position="180"/>
    </location>
</feature>
<organism evidence="2 3">
    <name type="scientific">Longivirga aurantiaca</name>
    <dbReference type="NCBI Taxonomy" id="1837743"/>
    <lineage>
        <taxon>Bacteria</taxon>
        <taxon>Bacillati</taxon>
        <taxon>Actinomycetota</taxon>
        <taxon>Actinomycetes</taxon>
        <taxon>Sporichthyales</taxon>
        <taxon>Sporichthyaceae</taxon>
        <taxon>Longivirga</taxon>
    </lineage>
</organism>
<keyword evidence="3" id="KW-1185">Reference proteome</keyword>
<keyword evidence="1" id="KW-0812">Transmembrane</keyword>
<feature type="transmembrane region" description="Helical" evidence="1">
    <location>
        <begin position="73"/>
        <end position="94"/>
    </location>
</feature>
<feature type="transmembrane region" description="Helical" evidence="1">
    <location>
        <begin position="365"/>
        <end position="385"/>
    </location>
</feature>
<evidence type="ECO:0000313" key="2">
    <source>
        <dbReference type="EMBL" id="MFC6238385.1"/>
    </source>
</evidence>
<keyword evidence="1" id="KW-1133">Transmembrane helix</keyword>